<proteinExistence type="predicted"/>
<dbReference type="FunFam" id="1.10.530.10:FF:000060">
    <property type="entry name" value="Predicted protein"/>
    <property type="match status" value="1"/>
</dbReference>
<evidence type="ECO:0000313" key="7">
    <source>
        <dbReference type="EMBL" id="MVO09276.1"/>
    </source>
</evidence>
<dbReference type="PANTHER" id="PTHR33308:SF9">
    <property type="entry name" value="PEPTIDOGLYCAN HYDROLASE FLGJ"/>
    <property type="match status" value="1"/>
</dbReference>
<dbReference type="CDD" id="cd00118">
    <property type="entry name" value="LysM"/>
    <property type="match status" value="1"/>
</dbReference>
<dbReference type="InterPro" id="IPR036779">
    <property type="entry name" value="LysM_dom_sf"/>
</dbReference>
<dbReference type="Gene3D" id="1.10.530.10">
    <property type="match status" value="1"/>
</dbReference>
<dbReference type="Gene3D" id="3.10.350.10">
    <property type="entry name" value="LysM domain"/>
    <property type="match status" value="1"/>
</dbReference>
<organism evidence="7 8">
    <name type="scientific">Flavobacterium profundi</name>
    <dbReference type="NCBI Taxonomy" id="1774945"/>
    <lineage>
        <taxon>Bacteria</taxon>
        <taxon>Pseudomonadati</taxon>
        <taxon>Bacteroidota</taxon>
        <taxon>Flavobacteriia</taxon>
        <taxon>Flavobacteriales</taxon>
        <taxon>Flavobacteriaceae</taxon>
        <taxon>Flavobacterium</taxon>
    </lineage>
</organism>
<dbReference type="EMBL" id="WQLW01000005">
    <property type="protein sequence ID" value="MVO09276.1"/>
    <property type="molecule type" value="Genomic_DNA"/>
</dbReference>
<name>A0A6I4ISB2_9FLAO</name>
<feature type="region of interest" description="Disordered" evidence="5">
    <location>
        <begin position="20"/>
        <end position="45"/>
    </location>
</feature>
<dbReference type="AlphaFoldDB" id="A0A6I4ISB2"/>
<accession>A0A6I4ISB2</accession>
<evidence type="ECO:0000313" key="8">
    <source>
        <dbReference type="Proteomes" id="UP000431264"/>
    </source>
</evidence>
<keyword evidence="3" id="KW-0378">Hydrolase</keyword>
<dbReference type="Pfam" id="PF01476">
    <property type="entry name" value="LysM"/>
    <property type="match status" value="1"/>
</dbReference>
<dbReference type="InterPro" id="IPR002901">
    <property type="entry name" value="MGlyc_endo_b_GlcNAc-like_dom"/>
</dbReference>
<dbReference type="InterPro" id="IPR018392">
    <property type="entry name" value="LysM"/>
</dbReference>
<dbReference type="PANTHER" id="PTHR33308">
    <property type="entry name" value="PEPTIDOGLYCAN HYDROLASE FLGJ"/>
    <property type="match status" value="1"/>
</dbReference>
<dbReference type="Pfam" id="PF01832">
    <property type="entry name" value="Glucosaminidase"/>
    <property type="match status" value="1"/>
</dbReference>
<dbReference type="GO" id="GO:0042742">
    <property type="term" value="P:defense response to bacterium"/>
    <property type="evidence" value="ECO:0007669"/>
    <property type="project" value="UniProtKB-KW"/>
</dbReference>
<feature type="compositionally biased region" description="Low complexity" evidence="5">
    <location>
        <begin position="29"/>
        <end position="43"/>
    </location>
</feature>
<gene>
    <name evidence="7" type="ORF">GOQ30_08915</name>
</gene>
<dbReference type="PROSITE" id="PS51257">
    <property type="entry name" value="PROKAR_LIPOPROTEIN"/>
    <property type="match status" value="1"/>
</dbReference>
<keyword evidence="1" id="KW-0929">Antimicrobial</keyword>
<dbReference type="SUPFAM" id="SSF54106">
    <property type="entry name" value="LysM domain"/>
    <property type="match status" value="1"/>
</dbReference>
<evidence type="ECO:0000256" key="3">
    <source>
        <dbReference type="ARBA" id="ARBA00022801"/>
    </source>
</evidence>
<dbReference type="InterPro" id="IPR051056">
    <property type="entry name" value="Glycosyl_Hydrolase_73"/>
</dbReference>
<dbReference type="RefSeq" id="WP_140997703.1">
    <property type="nucleotide sequence ID" value="NZ_VDCZ01000005.1"/>
</dbReference>
<dbReference type="PROSITE" id="PS51782">
    <property type="entry name" value="LYSM"/>
    <property type="match status" value="1"/>
</dbReference>
<dbReference type="OrthoDB" id="977752at2"/>
<evidence type="ECO:0000256" key="2">
    <source>
        <dbReference type="ARBA" id="ARBA00022638"/>
    </source>
</evidence>
<sequence>MKKIIYLAVAFLVFSCGSSKNKRSTTAKNRTVTTRNGNTTRNTSPIISTKPIIQEKTEEKEELEATSKVSVTYSNVNAYIDSFKEVAKQNMQQYGIPASIILAQGILESGAGNGRLCKEANNHFGIKCHKEWNGPSITHDDDAAQECFRKYQDPADSYRDHSLFLTSRSRYNKLFELDKGDFKGWARGLKAAGYATDPKYPAKLIGIIERYELDQYDNEVLQRDKSKKDFIAQEDKSEYEPIVLYIIQQGDTLYSLSKKFNLSVEELKKINGLKDNTLAIGQKIKIK</sequence>
<evidence type="ECO:0000256" key="5">
    <source>
        <dbReference type="SAM" id="MobiDB-lite"/>
    </source>
</evidence>
<evidence type="ECO:0000256" key="4">
    <source>
        <dbReference type="ARBA" id="ARBA00032108"/>
    </source>
</evidence>
<dbReference type="Proteomes" id="UP000431264">
    <property type="component" value="Unassembled WGS sequence"/>
</dbReference>
<dbReference type="GO" id="GO:0004040">
    <property type="term" value="F:amidase activity"/>
    <property type="evidence" value="ECO:0007669"/>
    <property type="project" value="InterPro"/>
</dbReference>
<dbReference type="SMART" id="SM00257">
    <property type="entry name" value="LysM"/>
    <property type="match status" value="1"/>
</dbReference>
<reference evidence="8" key="1">
    <citation type="submission" date="2019-05" db="EMBL/GenBank/DDBJ databases">
        <title>Flavobacterium profundi sp. nov., isolated from a deep-sea seamount.</title>
        <authorList>
            <person name="Zhang D.-C."/>
        </authorList>
    </citation>
    <scope>NUCLEOTIDE SEQUENCE [LARGE SCALE GENOMIC DNA]</scope>
    <source>
        <strain evidence="8">TP390</strain>
    </source>
</reference>
<evidence type="ECO:0000259" key="6">
    <source>
        <dbReference type="PROSITE" id="PS51782"/>
    </source>
</evidence>
<evidence type="ECO:0000256" key="1">
    <source>
        <dbReference type="ARBA" id="ARBA00022529"/>
    </source>
</evidence>
<dbReference type="SMART" id="SM00047">
    <property type="entry name" value="LYZ2"/>
    <property type="match status" value="1"/>
</dbReference>
<feature type="domain" description="LysM" evidence="6">
    <location>
        <begin position="243"/>
        <end position="286"/>
    </location>
</feature>
<comment type="caution">
    <text evidence="7">The sequence shown here is derived from an EMBL/GenBank/DDBJ whole genome shotgun (WGS) entry which is preliminary data.</text>
</comment>
<keyword evidence="8" id="KW-1185">Reference proteome</keyword>
<keyword evidence="2" id="KW-0081">Bacteriolytic enzyme</keyword>
<dbReference type="GO" id="GO:0031640">
    <property type="term" value="P:killing of cells of another organism"/>
    <property type="evidence" value="ECO:0007669"/>
    <property type="project" value="UniProtKB-KW"/>
</dbReference>
<protein>
    <recommendedName>
        <fullName evidence="4">Peptidoglycan hydrolase</fullName>
    </recommendedName>
</protein>